<sequence length="75" mass="8701">MSIGQDSYSAETKLTVTINVRFTNNQKPEDDFEKKYVAFQAFDSNRMITDVQDELLTTIIEDITDNIYNDTVAKW</sequence>
<dbReference type="AlphaFoldDB" id="A0A645G305"/>
<reference evidence="1" key="1">
    <citation type="submission" date="2019-08" db="EMBL/GenBank/DDBJ databases">
        <authorList>
            <person name="Kucharzyk K."/>
            <person name="Murdoch R.W."/>
            <person name="Higgins S."/>
            <person name="Loffler F."/>
        </authorList>
    </citation>
    <scope>NUCLEOTIDE SEQUENCE</scope>
</reference>
<gene>
    <name evidence="1" type="ORF">SDC9_168636</name>
</gene>
<name>A0A645G305_9ZZZZ</name>
<organism evidence="1">
    <name type="scientific">bioreactor metagenome</name>
    <dbReference type="NCBI Taxonomy" id="1076179"/>
    <lineage>
        <taxon>unclassified sequences</taxon>
        <taxon>metagenomes</taxon>
        <taxon>ecological metagenomes</taxon>
    </lineage>
</organism>
<dbReference type="InterPro" id="IPR007485">
    <property type="entry name" value="LPS_assembly_LptE"/>
</dbReference>
<dbReference type="GO" id="GO:0043165">
    <property type="term" value="P:Gram-negative-bacterium-type cell outer membrane assembly"/>
    <property type="evidence" value="ECO:0007669"/>
    <property type="project" value="InterPro"/>
</dbReference>
<dbReference type="EMBL" id="VSSQ01069196">
    <property type="protein sequence ID" value="MPN21257.1"/>
    <property type="molecule type" value="Genomic_DNA"/>
</dbReference>
<dbReference type="GO" id="GO:0019867">
    <property type="term" value="C:outer membrane"/>
    <property type="evidence" value="ECO:0007669"/>
    <property type="project" value="InterPro"/>
</dbReference>
<protein>
    <submittedName>
        <fullName evidence="1">Uncharacterized protein</fullName>
    </submittedName>
</protein>
<proteinExistence type="predicted"/>
<comment type="caution">
    <text evidence="1">The sequence shown here is derived from an EMBL/GenBank/DDBJ whole genome shotgun (WGS) entry which is preliminary data.</text>
</comment>
<evidence type="ECO:0000313" key="1">
    <source>
        <dbReference type="EMBL" id="MPN21257.1"/>
    </source>
</evidence>
<accession>A0A645G305</accession>
<dbReference type="Pfam" id="PF04390">
    <property type="entry name" value="LptE"/>
    <property type="match status" value="1"/>
</dbReference>